<proteinExistence type="predicted"/>
<dbReference type="AlphaFoldDB" id="A0A927ZWF1"/>
<evidence type="ECO:0000259" key="1">
    <source>
        <dbReference type="PROSITE" id="PS51186"/>
    </source>
</evidence>
<dbReference type="EMBL" id="SVBY01000001">
    <property type="protein sequence ID" value="MBE6091554.1"/>
    <property type="molecule type" value="Genomic_DNA"/>
</dbReference>
<dbReference type="InterPro" id="IPR016181">
    <property type="entry name" value="Acyl_CoA_acyltransferase"/>
</dbReference>
<gene>
    <name evidence="2" type="ORF">E7201_00015</name>
</gene>
<organism evidence="2 3">
    <name type="scientific">Selenomonas ruminantium</name>
    <dbReference type="NCBI Taxonomy" id="971"/>
    <lineage>
        <taxon>Bacteria</taxon>
        <taxon>Bacillati</taxon>
        <taxon>Bacillota</taxon>
        <taxon>Negativicutes</taxon>
        <taxon>Selenomonadales</taxon>
        <taxon>Selenomonadaceae</taxon>
        <taxon>Selenomonas</taxon>
    </lineage>
</organism>
<evidence type="ECO:0000313" key="3">
    <source>
        <dbReference type="Proteomes" id="UP000761380"/>
    </source>
</evidence>
<accession>A0A927ZWF1</accession>
<sequence length="342" mass="38411">MKYKMAERDGKQLQVGYREFRPADVTGLIACIKDEYSSTYLKPEFYEPDFILNGVAKGEFHFLVAEAEGKIAAALGLKLNMPHETTCEWITGVVLREYRRFGIMNTLFQMALDKMAAMPGISAGYGFSVTYHDISQRAMGHLGFVPCGFMPSVLAIQNISHSFVRDKNTKHHHIIIVKCQEKDNAGTIYVPAEHTNIARQVYDSLGVKVNTESSFVPLSGESHCLVENDAGQASCSIWVEESGADLAARISSIEENYQDPQQTFNIMLNVSDERAVAAYHELRRLGYFFTGFRPISGKNEFMLLHNPGRIQIDFTSLAIAEAGEYLREYVNTCYLNRGNYHG</sequence>
<protein>
    <submittedName>
        <fullName evidence="2">GNAT family N-acetyltransferase</fullName>
    </submittedName>
</protein>
<dbReference type="Gene3D" id="3.40.630.30">
    <property type="match status" value="1"/>
</dbReference>
<dbReference type="InterPro" id="IPR000182">
    <property type="entry name" value="GNAT_dom"/>
</dbReference>
<dbReference type="CDD" id="cd04301">
    <property type="entry name" value="NAT_SF"/>
    <property type="match status" value="1"/>
</dbReference>
<feature type="domain" description="N-acetyltransferase" evidence="1">
    <location>
        <begin position="15"/>
        <end position="166"/>
    </location>
</feature>
<comment type="caution">
    <text evidence="2">The sequence shown here is derived from an EMBL/GenBank/DDBJ whole genome shotgun (WGS) entry which is preliminary data.</text>
</comment>
<dbReference type="SUPFAM" id="SSF55729">
    <property type="entry name" value="Acyl-CoA N-acyltransferases (Nat)"/>
    <property type="match status" value="1"/>
</dbReference>
<reference evidence="2" key="1">
    <citation type="submission" date="2019-04" db="EMBL/GenBank/DDBJ databases">
        <title>Evolution of Biomass-Degrading Anaerobic Consortia Revealed by Metagenomics.</title>
        <authorList>
            <person name="Peng X."/>
        </authorList>
    </citation>
    <scope>NUCLEOTIDE SEQUENCE</scope>
    <source>
        <strain evidence="2">SIG240</strain>
    </source>
</reference>
<name>A0A927ZWF1_SELRU</name>
<evidence type="ECO:0000313" key="2">
    <source>
        <dbReference type="EMBL" id="MBE6091554.1"/>
    </source>
</evidence>
<dbReference type="Pfam" id="PF00583">
    <property type="entry name" value="Acetyltransf_1"/>
    <property type="match status" value="1"/>
</dbReference>
<dbReference type="GO" id="GO:0016747">
    <property type="term" value="F:acyltransferase activity, transferring groups other than amino-acyl groups"/>
    <property type="evidence" value="ECO:0007669"/>
    <property type="project" value="InterPro"/>
</dbReference>
<dbReference type="PROSITE" id="PS51186">
    <property type="entry name" value="GNAT"/>
    <property type="match status" value="1"/>
</dbReference>
<dbReference type="Proteomes" id="UP000761380">
    <property type="component" value="Unassembled WGS sequence"/>
</dbReference>